<dbReference type="EC" id="3.6.1.9" evidence="3"/>
<dbReference type="PANTHER" id="PTHR43213">
    <property type="entry name" value="BIFUNCTIONAL DTTP/UTP PYROPHOSPHATASE/METHYLTRANSFERASE PROTEIN-RELATED"/>
    <property type="match status" value="1"/>
</dbReference>
<dbReference type="InterPro" id="IPR003697">
    <property type="entry name" value="Maf-like"/>
</dbReference>
<evidence type="ECO:0000313" key="4">
    <source>
        <dbReference type="EMBL" id="HHR96556.1"/>
    </source>
</evidence>
<comment type="function">
    <text evidence="3">Nucleoside triphosphate pyrophosphatase that hydrolyzes dTTP and UTP. May have a dual role in cell division arrest and in preventing the incorporation of modified nucleotides into cellular nucleic acids.</text>
</comment>
<keyword evidence="3" id="KW-0546">Nucleotide metabolism</keyword>
<dbReference type="NCBIfam" id="TIGR00172">
    <property type="entry name" value="maf"/>
    <property type="match status" value="1"/>
</dbReference>
<dbReference type="EMBL" id="DRUB01000138">
    <property type="protein sequence ID" value="HHR96556.1"/>
    <property type="molecule type" value="Genomic_DNA"/>
</dbReference>
<feature type="site" description="Important for substrate specificity" evidence="3">
    <location>
        <position position="155"/>
    </location>
</feature>
<keyword evidence="2 3" id="KW-0378">Hydrolase</keyword>
<protein>
    <recommendedName>
        <fullName evidence="3">dTTP/UTP pyrophosphatase</fullName>
        <shortName evidence="3">dTTPase/UTPase</shortName>
        <ecNumber evidence="3">3.6.1.9</ecNumber>
    </recommendedName>
    <alternativeName>
        <fullName evidence="3">Nucleoside triphosphate pyrophosphatase</fullName>
    </alternativeName>
    <alternativeName>
        <fullName evidence="3">Nucleotide pyrophosphatase</fullName>
        <shortName evidence="3">Nucleotide PPase</shortName>
    </alternativeName>
</protein>
<name>A0A7C5Z5T4_9CREN</name>
<feature type="active site" description="Proton acceptor" evidence="3">
    <location>
        <position position="69"/>
    </location>
</feature>
<evidence type="ECO:0000256" key="3">
    <source>
        <dbReference type="HAMAP-Rule" id="MF_00528"/>
    </source>
</evidence>
<comment type="caution">
    <text evidence="4">The sequence shown here is derived from an EMBL/GenBank/DDBJ whole genome shotgun (WGS) entry which is preliminary data.</text>
</comment>
<dbReference type="PANTHER" id="PTHR43213:SF5">
    <property type="entry name" value="BIFUNCTIONAL DTTP_UTP PYROPHOSPHATASE_METHYLTRANSFERASE PROTEIN-RELATED"/>
    <property type="match status" value="1"/>
</dbReference>
<comment type="subcellular location">
    <subcellularLocation>
        <location evidence="3">Cytoplasm</location>
    </subcellularLocation>
</comment>
<dbReference type="Gene3D" id="3.90.950.10">
    <property type="match status" value="1"/>
</dbReference>
<organism evidence="4">
    <name type="scientific">Ignisphaera aggregans</name>
    <dbReference type="NCBI Taxonomy" id="334771"/>
    <lineage>
        <taxon>Archaea</taxon>
        <taxon>Thermoproteota</taxon>
        <taxon>Thermoprotei</taxon>
        <taxon>Desulfurococcales</taxon>
        <taxon>Desulfurococcaceae</taxon>
        <taxon>Ignisphaera</taxon>
    </lineage>
</organism>
<comment type="catalytic activity">
    <reaction evidence="3">
        <text>UTP + H2O = UMP + diphosphate + H(+)</text>
        <dbReference type="Rhea" id="RHEA:29395"/>
        <dbReference type="ChEBI" id="CHEBI:15377"/>
        <dbReference type="ChEBI" id="CHEBI:15378"/>
        <dbReference type="ChEBI" id="CHEBI:33019"/>
        <dbReference type="ChEBI" id="CHEBI:46398"/>
        <dbReference type="ChEBI" id="CHEBI:57865"/>
        <dbReference type="EC" id="3.6.1.9"/>
    </reaction>
</comment>
<gene>
    <name evidence="4" type="primary">maf</name>
    <name evidence="4" type="ORF">ENL47_07065</name>
</gene>
<keyword evidence="3" id="KW-0963">Cytoplasm</keyword>
<feature type="site" description="Important for substrate specificity" evidence="3">
    <location>
        <position position="70"/>
    </location>
</feature>
<dbReference type="SUPFAM" id="SSF52972">
    <property type="entry name" value="ITPase-like"/>
    <property type="match status" value="1"/>
</dbReference>
<comment type="caution">
    <text evidence="3">Lacks conserved residue(s) required for the propagation of feature annotation.</text>
</comment>
<evidence type="ECO:0000256" key="2">
    <source>
        <dbReference type="ARBA" id="ARBA00022801"/>
    </source>
</evidence>
<dbReference type="GO" id="GO:0005737">
    <property type="term" value="C:cytoplasm"/>
    <property type="evidence" value="ECO:0007669"/>
    <property type="project" value="UniProtKB-SubCell"/>
</dbReference>
<accession>A0A7C5Z5T4</accession>
<dbReference type="AlphaFoldDB" id="A0A7C5Z5T4"/>
<dbReference type="CDD" id="cd00555">
    <property type="entry name" value="Maf"/>
    <property type="match status" value="1"/>
</dbReference>
<comment type="catalytic activity">
    <reaction evidence="3">
        <text>dTTP + H2O = dTMP + diphosphate + H(+)</text>
        <dbReference type="Rhea" id="RHEA:28534"/>
        <dbReference type="ChEBI" id="CHEBI:15377"/>
        <dbReference type="ChEBI" id="CHEBI:15378"/>
        <dbReference type="ChEBI" id="CHEBI:33019"/>
        <dbReference type="ChEBI" id="CHEBI:37568"/>
        <dbReference type="ChEBI" id="CHEBI:63528"/>
        <dbReference type="EC" id="3.6.1.9"/>
    </reaction>
</comment>
<proteinExistence type="inferred from homology"/>
<sequence length="201" mass="22596">MKYIVLASNSPRRIELLKKLGVELIIISPNIEEVKYVDDPFKTVLENSKRKVLNVVDKAPQKSIIIGVDTVVFHPLIGVVSKPKTTEEAKIMLNTFSGRAHMVVGGVTLFDKESGKRIEFTDITIVKFKNLTEEEIDLYLKIENPFDKAGGYAIQGLACFFIDTIIGDYYNVLGLPLSKLYDVLNKEFGLNLLKNFVAKEL</sequence>
<reference evidence="4" key="1">
    <citation type="journal article" date="2020" name="mSystems">
        <title>Genome- and Community-Level Interaction Insights into Carbon Utilization and Element Cycling Functions of Hydrothermarchaeota in Hydrothermal Sediment.</title>
        <authorList>
            <person name="Zhou Z."/>
            <person name="Liu Y."/>
            <person name="Xu W."/>
            <person name="Pan J."/>
            <person name="Luo Z.H."/>
            <person name="Li M."/>
        </authorList>
    </citation>
    <scope>NUCLEOTIDE SEQUENCE [LARGE SCALE GENOMIC DNA]</scope>
    <source>
        <strain evidence="4">SpSt-1</strain>
    </source>
</reference>
<evidence type="ECO:0000256" key="1">
    <source>
        <dbReference type="ARBA" id="ARBA00001968"/>
    </source>
</evidence>
<dbReference type="HAMAP" id="MF_00528">
    <property type="entry name" value="Maf"/>
    <property type="match status" value="1"/>
</dbReference>
<dbReference type="InterPro" id="IPR029001">
    <property type="entry name" value="ITPase-like_fam"/>
</dbReference>
<comment type="cofactor">
    <cofactor evidence="1 3">
        <name>a divalent metal cation</name>
        <dbReference type="ChEBI" id="CHEBI:60240"/>
    </cofactor>
</comment>
<feature type="site" description="Important for substrate specificity" evidence="3">
    <location>
        <position position="12"/>
    </location>
</feature>
<dbReference type="GO" id="GO:0047429">
    <property type="term" value="F:nucleoside triphosphate diphosphatase activity"/>
    <property type="evidence" value="ECO:0007669"/>
    <property type="project" value="UniProtKB-EC"/>
</dbReference>
<comment type="similarity">
    <text evidence="3">Belongs to the Maf family. YhdE subfamily.</text>
</comment>
<dbReference type="PIRSF" id="PIRSF006305">
    <property type="entry name" value="Maf"/>
    <property type="match status" value="1"/>
</dbReference>
<dbReference type="GO" id="GO:0009117">
    <property type="term" value="P:nucleotide metabolic process"/>
    <property type="evidence" value="ECO:0007669"/>
    <property type="project" value="UniProtKB-KW"/>
</dbReference>
<dbReference type="Pfam" id="PF02545">
    <property type="entry name" value="Maf"/>
    <property type="match status" value="1"/>
</dbReference>